<evidence type="ECO:0000256" key="6">
    <source>
        <dbReference type="ARBA" id="ARBA00022970"/>
    </source>
</evidence>
<evidence type="ECO:0000256" key="9">
    <source>
        <dbReference type="ARBA" id="ARBA00037265"/>
    </source>
</evidence>
<dbReference type="SUPFAM" id="SSF161098">
    <property type="entry name" value="MetI-like"/>
    <property type="match status" value="1"/>
</dbReference>
<comment type="subcellular location">
    <subcellularLocation>
        <location evidence="1 11">Cell membrane</location>
        <topology evidence="1 11">Multi-pass membrane protein</topology>
    </subcellularLocation>
</comment>
<dbReference type="Proteomes" id="UP001500171">
    <property type="component" value="Unassembled WGS sequence"/>
</dbReference>
<sequence>MFNFLPSFKPFETLLRYLSGFDFWPSFVEFCSSFNGFNENMIFKMAQATDDTIYMVILSGFWGTVIGLPIGIMLYTTRKGQILDCSIANSILSFFTNVFRSIPFIILIVWIIPFTYIAMDLLTGTKSFLGKQAAIVPLSIGVAPLIARMIENALLEVPKGLIEAARSMGATPLQIIRKVLLPEAMPVIVNSMTITLITLTGYIAMAGAVGAGGLGQLAVQYGYQGYKPAIMNTVLIILVVLIFIIQFIGNAIVKRVTHH</sequence>
<comment type="caution">
    <text evidence="13">The sequence shown here is derived from an EMBL/GenBank/DDBJ whole genome shotgun (WGS) entry which is preliminary data.</text>
</comment>
<evidence type="ECO:0000256" key="8">
    <source>
        <dbReference type="ARBA" id="ARBA00023136"/>
    </source>
</evidence>
<evidence type="ECO:0000313" key="14">
    <source>
        <dbReference type="Proteomes" id="UP001500171"/>
    </source>
</evidence>
<evidence type="ECO:0000256" key="5">
    <source>
        <dbReference type="ARBA" id="ARBA00022692"/>
    </source>
</evidence>
<feature type="transmembrane region" description="Helical" evidence="11">
    <location>
        <begin position="87"/>
        <end position="112"/>
    </location>
</feature>
<dbReference type="EMBL" id="BAABHY010000005">
    <property type="protein sequence ID" value="GAA5111989.1"/>
    <property type="molecule type" value="Genomic_DNA"/>
</dbReference>
<feature type="transmembrane region" description="Helical" evidence="11">
    <location>
        <begin position="132"/>
        <end position="150"/>
    </location>
</feature>
<keyword evidence="6" id="KW-0029">Amino-acid transport</keyword>
<feature type="domain" description="ABC transmembrane type-1" evidence="12">
    <location>
        <begin position="49"/>
        <end position="249"/>
    </location>
</feature>
<evidence type="ECO:0000256" key="2">
    <source>
        <dbReference type="ARBA" id="ARBA00007069"/>
    </source>
</evidence>
<evidence type="ECO:0000256" key="1">
    <source>
        <dbReference type="ARBA" id="ARBA00004651"/>
    </source>
</evidence>
<keyword evidence="3 11" id="KW-0813">Transport</keyword>
<feature type="transmembrane region" description="Helical" evidence="11">
    <location>
        <begin position="53"/>
        <end position="75"/>
    </location>
</feature>
<keyword evidence="7 11" id="KW-1133">Transmembrane helix</keyword>
<evidence type="ECO:0000256" key="7">
    <source>
        <dbReference type="ARBA" id="ARBA00022989"/>
    </source>
</evidence>
<dbReference type="InterPro" id="IPR035906">
    <property type="entry name" value="MetI-like_sf"/>
</dbReference>
<evidence type="ECO:0000256" key="11">
    <source>
        <dbReference type="RuleBase" id="RU363032"/>
    </source>
</evidence>
<name>A0ABP9NAS8_9GAMM</name>
<gene>
    <name evidence="13" type="ORF">GCM10023211_18080</name>
</gene>
<protein>
    <recommendedName>
        <fullName evidence="10">D-methionine transport system permease protein MetI</fullName>
    </recommendedName>
</protein>
<dbReference type="PROSITE" id="PS50928">
    <property type="entry name" value="ABC_TM1"/>
    <property type="match status" value="1"/>
</dbReference>
<feature type="transmembrane region" description="Helical" evidence="11">
    <location>
        <begin position="229"/>
        <end position="253"/>
    </location>
</feature>
<evidence type="ECO:0000313" key="13">
    <source>
        <dbReference type="EMBL" id="GAA5111989.1"/>
    </source>
</evidence>
<evidence type="ECO:0000256" key="3">
    <source>
        <dbReference type="ARBA" id="ARBA00022448"/>
    </source>
</evidence>
<evidence type="ECO:0000256" key="4">
    <source>
        <dbReference type="ARBA" id="ARBA00022475"/>
    </source>
</evidence>
<dbReference type="Pfam" id="PF00528">
    <property type="entry name" value="BPD_transp_1"/>
    <property type="match status" value="1"/>
</dbReference>
<dbReference type="PANTHER" id="PTHR30450:SF8">
    <property type="entry name" value="D-METHIONINE TRANSPORT SYSTEM PERMEASE PROTEIN METI"/>
    <property type="match status" value="1"/>
</dbReference>
<organism evidence="13 14">
    <name type="scientific">Orbus sasakiae</name>
    <dbReference type="NCBI Taxonomy" id="1078475"/>
    <lineage>
        <taxon>Bacteria</taxon>
        <taxon>Pseudomonadati</taxon>
        <taxon>Pseudomonadota</taxon>
        <taxon>Gammaproteobacteria</taxon>
        <taxon>Orbales</taxon>
        <taxon>Orbaceae</taxon>
        <taxon>Orbus</taxon>
    </lineage>
</organism>
<dbReference type="InterPro" id="IPR051322">
    <property type="entry name" value="AA_ABC_Transporter_Permease"/>
</dbReference>
<keyword evidence="5 11" id="KW-0812">Transmembrane</keyword>
<dbReference type="InterPro" id="IPR000515">
    <property type="entry name" value="MetI-like"/>
</dbReference>
<accession>A0ABP9NAS8</accession>
<dbReference type="NCBIfam" id="NF008049">
    <property type="entry name" value="PRK10782.1"/>
    <property type="match status" value="1"/>
</dbReference>
<comment type="similarity">
    <text evidence="2">Belongs to the binding-protein-dependent transport system permease family. CysTW subfamily.</text>
</comment>
<dbReference type="Gene3D" id="1.10.3720.10">
    <property type="entry name" value="MetI-like"/>
    <property type="match status" value="1"/>
</dbReference>
<feature type="transmembrane region" description="Helical" evidence="11">
    <location>
        <begin position="187"/>
        <end position="209"/>
    </location>
</feature>
<keyword evidence="14" id="KW-1185">Reference proteome</keyword>
<dbReference type="PANTHER" id="PTHR30450">
    <property type="entry name" value="ABC TRANSPORTER PERMEASE"/>
    <property type="match status" value="1"/>
</dbReference>
<comment type="function">
    <text evidence="9">Part of the binding-protein-dependent transport system for D-methionine and the toxic methionine analog alpha-methyl-methionine. Probably responsible for the translocation of the substrate across the membrane.</text>
</comment>
<evidence type="ECO:0000259" key="12">
    <source>
        <dbReference type="PROSITE" id="PS50928"/>
    </source>
</evidence>
<keyword evidence="8 11" id="KW-0472">Membrane</keyword>
<proteinExistence type="inferred from homology"/>
<dbReference type="CDD" id="cd06261">
    <property type="entry name" value="TM_PBP2"/>
    <property type="match status" value="1"/>
</dbReference>
<reference evidence="14" key="1">
    <citation type="journal article" date="2019" name="Int. J. Syst. Evol. Microbiol.">
        <title>The Global Catalogue of Microorganisms (GCM) 10K type strain sequencing project: providing services to taxonomists for standard genome sequencing and annotation.</title>
        <authorList>
            <consortium name="The Broad Institute Genomics Platform"/>
            <consortium name="The Broad Institute Genome Sequencing Center for Infectious Disease"/>
            <person name="Wu L."/>
            <person name="Ma J."/>
        </authorList>
    </citation>
    <scope>NUCLEOTIDE SEQUENCE [LARGE SCALE GENOMIC DNA]</scope>
    <source>
        <strain evidence="14">JCM 18050</strain>
    </source>
</reference>
<keyword evidence="4" id="KW-1003">Cell membrane</keyword>
<evidence type="ECO:0000256" key="10">
    <source>
        <dbReference type="ARBA" id="ARBA00040727"/>
    </source>
</evidence>